<evidence type="ECO:0000313" key="2">
    <source>
        <dbReference type="Proteomes" id="UP000789831"/>
    </source>
</evidence>
<evidence type="ECO:0000313" key="1">
    <source>
        <dbReference type="EMBL" id="CAG8560508.1"/>
    </source>
</evidence>
<proteinExistence type="predicted"/>
<dbReference type="EMBL" id="CAJVPL010001235">
    <property type="protein sequence ID" value="CAG8560508.1"/>
    <property type="molecule type" value="Genomic_DNA"/>
</dbReference>
<name>A0A9N9FW82_9GLOM</name>
<keyword evidence="2" id="KW-1185">Reference proteome</keyword>
<sequence>MKIAKAKFRDQKVNCCLEPGFLGPTICSDKILKHIGGKITRRISSEDKDSRFFREMTTHPIGWTVIPLTFTSSVECSRFSKQYTFITISTQVLIVKHHPEFPNHIMLGFDWFTGRKYDDEELQIYRAEIVTDAEDGWENP</sequence>
<protein>
    <submittedName>
        <fullName evidence="1">7953_t:CDS:1</fullName>
    </submittedName>
</protein>
<accession>A0A9N9FW82</accession>
<dbReference type="AlphaFoldDB" id="A0A9N9FW82"/>
<reference evidence="1" key="1">
    <citation type="submission" date="2021-06" db="EMBL/GenBank/DDBJ databases">
        <authorList>
            <person name="Kallberg Y."/>
            <person name="Tangrot J."/>
            <person name="Rosling A."/>
        </authorList>
    </citation>
    <scope>NUCLEOTIDE SEQUENCE</scope>
    <source>
        <strain evidence="1">MT106</strain>
    </source>
</reference>
<dbReference type="Proteomes" id="UP000789831">
    <property type="component" value="Unassembled WGS sequence"/>
</dbReference>
<organism evidence="1 2">
    <name type="scientific">Ambispora gerdemannii</name>
    <dbReference type="NCBI Taxonomy" id="144530"/>
    <lineage>
        <taxon>Eukaryota</taxon>
        <taxon>Fungi</taxon>
        <taxon>Fungi incertae sedis</taxon>
        <taxon>Mucoromycota</taxon>
        <taxon>Glomeromycotina</taxon>
        <taxon>Glomeromycetes</taxon>
        <taxon>Archaeosporales</taxon>
        <taxon>Ambisporaceae</taxon>
        <taxon>Ambispora</taxon>
    </lineage>
</organism>
<gene>
    <name evidence="1" type="ORF">AGERDE_LOCUS7127</name>
</gene>
<dbReference type="OrthoDB" id="2392303at2759"/>
<comment type="caution">
    <text evidence="1">The sequence shown here is derived from an EMBL/GenBank/DDBJ whole genome shotgun (WGS) entry which is preliminary data.</text>
</comment>